<dbReference type="InterPro" id="IPR024524">
    <property type="entry name" value="DUF3800"/>
</dbReference>
<dbReference type="Pfam" id="PF12686">
    <property type="entry name" value="DUF3800"/>
    <property type="match status" value="1"/>
</dbReference>
<evidence type="ECO:0000313" key="1">
    <source>
        <dbReference type="EMBL" id="MCP1258573.1"/>
    </source>
</evidence>
<reference evidence="1 2" key="1">
    <citation type="submission" date="2022-06" db="EMBL/GenBank/DDBJ databases">
        <title>Acetobacer genomes from food samples.</title>
        <authorList>
            <person name="Sombolestani A."/>
        </authorList>
    </citation>
    <scope>NUCLEOTIDE SEQUENCE [LARGE SCALE GENOMIC DNA]</scope>
    <source>
        <strain evidence="1 2">R-83285</strain>
    </source>
</reference>
<protein>
    <submittedName>
        <fullName evidence="1">DUF3800 domain-containing protein</fullName>
    </submittedName>
</protein>
<accession>A0ABT1F0A3</accession>
<evidence type="ECO:0000313" key="2">
    <source>
        <dbReference type="Proteomes" id="UP001523528"/>
    </source>
</evidence>
<organism evidence="1 2">
    <name type="scientific">Acetobacter lambici</name>
    <dbReference type="NCBI Taxonomy" id="1332824"/>
    <lineage>
        <taxon>Bacteria</taxon>
        <taxon>Pseudomonadati</taxon>
        <taxon>Pseudomonadota</taxon>
        <taxon>Alphaproteobacteria</taxon>
        <taxon>Acetobacterales</taxon>
        <taxon>Acetobacteraceae</taxon>
        <taxon>Acetobacter</taxon>
    </lineage>
</organism>
<proteinExistence type="predicted"/>
<dbReference type="RefSeq" id="WP_253543981.1">
    <property type="nucleotide sequence ID" value="NZ_JAMYZY010000023.1"/>
</dbReference>
<comment type="caution">
    <text evidence="1">The sequence shown here is derived from an EMBL/GenBank/DDBJ whole genome shotgun (WGS) entry which is preliminary data.</text>
</comment>
<gene>
    <name evidence="1" type="ORF">NKW50_08205</name>
</gene>
<dbReference type="EMBL" id="JAMYZZ010000011">
    <property type="protein sequence ID" value="MCP1258573.1"/>
    <property type="molecule type" value="Genomic_DNA"/>
</dbReference>
<sequence>MAIHKSPRYTLYVDEAGDDGLKAHSTHRNAAGSEWFVLGGIVVKRSDEPKLVQIMHKASNKAGLPFGRDLHFARLNHKKRGIICHELALGPFRWFAAASHKDNMRSYKNERAAGTSKKINPLYNWLLRLLLERVTKYCKNYNSVCSIINNNDDINVVLSNRGGLRSGEFGDYFTRLWLQFQSGNTYLSKGLIDFSVFNPTNLSIAQNSEVYGLQAADFIVSSLYKSLPQACQPTPSRDYLNILLPRCAALNGKLFNAGIVALPFEWKATLSGEKLEIIRYFEGLAASPRLCDPTTKYV</sequence>
<name>A0ABT1F0A3_9PROT</name>
<dbReference type="Proteomes" id="UP001523528">
    <property type="component" value="Unassembled WGS sequence"/>
</dbReference>
<keyword evidence="2" id="KW-1185">Reference proteome</keyword>